<organism evidence="7 8">
    <name type="scientific">Blastomonas fulva</name>
    <dbReference type="NCBI Taxonomy" id="1550728"/>
    <lineage>
        <taxon>Bacteria</taxon>
        <taxon>Pseudomonadati</taxon>
        <taxon>Pseudomonadota</taxon>
        <taxon>Alphaproteobacteria</taxon>
        <taxon>Sphingomonadales</taxon>
        <taxon>Sphingomonadaceae</taxon>
        <taxon>Blastomonas</taxon>
    </lineage>
</organism>
<dbReference type="SUPFAM" id="SSF50621">
    <property type="entry name" value="Alanine racemase C-terminal domain-like"/>
    <property type="match status" value="1"/>
</dbReference>
<name>A0ABN5B7C7_9SPHN</name>
<dbReference type="PANTHER" id="PTHR30511">
    <property type="entry name" value="ALANINE RACEMASE"/>
    <property type="match status" value="1"/>
</dbReference>
<keyword evidence="8" id="KW-1185">Reference proteome</keyword>
<comment type="cofactor">
    <cofactor evidence="2">
        <name>pyridoxal 5'-phosphate</name>
        <dbReference type="ChEBI" id="CHEBI:597326"/>
    </cofactor>
</comment>
<evidence type="ECO:0000256" key="1">
    <source>
        <dbReference type="ARBA" id="ARBA00000316"/>
    </source>
</evidence>
<keyword evidence="4" id="KW-0663">Pyridoxal phosphate</keyword>
<dbReference type="PRINTS" id="PR00992">
    <property type="entry name" value="ALARACEMASE"/>
</dbReference>
<sequence length="371" mass="40341">MPLPLSKRPAWAEIDLDALASNVRKIRSLIGPDVRFYAVCKNNAYGCGAGECAATMRNAGVDAFAVSDPEDAERIRDAGINAPILLYGATTPDQAEAIADLGLIVTIHDRHGLEAFEQLQRSVQVHVEVDCGYGRLGFVPEEWPAVFERLKQARHLEVIGLYTHLVRAEDRLAIDRQVRRLKQAISAAHAAGFQDLETMAASSRVLLGYPELTWTAVNPGRALYGMMEQPWLDGLTFDPVIRSIKSRVLQVKTLPADFEVDDARHTADPGRLKTAVIAFGFKDGLPAQPDGGTVLVRGQRARIIAGRATEHTILDVTDIPDVVPGDEVVLVGVQGGDRITAAQAVQFYGMPMIELMARMSLSVPRIYSGGA</sequence>
<evidence type="ECO:0000259" key="6">
    <source>
        <dbReference type="SMART" id="SM01005"/>
    </source>
</evidence>
<dbReference type="Pfam" id="PF00842">
    <property type="entry name" value="Ala_racemase_C"/>
    <property type="match status" value="1"/>
</dbReference>
<dbReference type="Proteomes" id="UP000258016">
    <property type="component" value="Chromosome"/>
</dbReference>
<evidence type="ECO:0000313" key="8">
    <source>
        <dbReference type="Proteomes" id="UP000258016"/>
    </source>
</evidence>
<dbReference type="EC" id="5.1.1.1" evidence="3"/>
<evidence type="ECO:0000313" key="7">
    <source>
        <dbReference type="EMBL" id="ASR51404.1"/>
    </source>
</evidence>
<accession>A0ABN5B7C7</accession>
<dbReference type="PANTHER" id="PTHR30511:SF0">
    <property type="entry name" value="ALANINE RACEMASE, CATABOLIC-RELATED"/>
    <property type="match status" value="1"/>
</dbReference>
<reference evidence="7 8" key="1">
    <citation type="submission" date="2017-03" db="EMBL/GenBank/DDBJ databases">
        <title>Complete genome sequence of Blastomonas fulva degrading microcsystin LR.</title>
        <authorList>
            <person name="Lee H.-g."/>
            <person name="Jin L."/>
            <person name="oh H.-M."/>
        </authorList>
    </citation>
    <scope>NUCLEOTIDE SEQUENCE [LARGE SCALE GENOMIC DNA]</scope>
    <source>
        <strain evidence="7 8">T2</strain>
    </source>
</reference>
<comment type="catalytic activity">
    <reaction evidence="1">
        <text>L-alanine = D-alanine</text>
        <dbReference type="Rhea" id="RHEA:20249"/>
        <dbReference type="ChEBI" id="CHEBI:57416"/>
        <dbReference type="ChEBI" id="CHEBI:57972"/>
        <dbReference type="EC" id="5.1.1.1"/>
    </reaction>
</comment>
<gene>
    <name evidence="7" type="ORF">B5J99_07945</name>
</gene>
<dbReference type="Gene3D" id="2.40.37.10">
    <property type="entry name" value="Lyase, Ornithine Decarboxylase, Chain A, domain 1"/>
    <property type="match status" value="1"/>
</dbReference>
<dbReference type="NCBIfam" id="TIGR00492">
    <property type="entry name" value="alr"/>
    <property type="match status" value="1"/>
</dbReference>
<dbReference type="InterPro" id="IPR029066">
    <property type="entry name" value="PLP-binding_barrel"/>
</dbReference>
<dbReference type="SUPFAM" id="SSF51419">
    <property type="entry name" value="PLP-binding barrel"/>
    <property type="match status" value="1"/>
</dbReference>
<dbReference type="SMART" id="SM01005">
    <property type="entry name" value="Ala_racemase_C"/>
    <property type="match status" value="1"/>
</dbReference>
<dbReference type="InterPro" id="IPR009006">
    <property type="entry name" value="Ala_racemase/Decarboxylase_C"/>
</dbReference>
<evidence type="ECO:0000256" key="2">
    <source>
        <dbReference type="ARBA" id="ARBA00001933"/>
    </source>
</evidence>
<feature type="domain" description="Alanine racemase C-terminal" evidence="6">
    <location>
        <begin position="241"/>
        <end position="368"/>
    </location>
</feature>
<dbReference type="GeneID" id="303485499"/>
<evidence type="ECO:0000256" key="3">
    <source>
        <dbReference type="ARBA" id="ARBA00013089"/>
    </source>
</evidence>
<dbReference type="RefSeq" id="WP_117352088.1">
    <property type="nucleotide sequence ID" value="NZ_CP020083.1"/>
</dbReference>
<dbReference type="InterPro" id="IPR001608">
    <property type="entry name" value="Ala_racemase_N"/>
</dbReference>
<protein>
    <recommendedName>
        <fullName evidence="3">alanine racemase</fullName>
        <ecNumber evidence="3">5.1.1.1</ecNumber>
    </recommendedName>
</protein>
<dbReference type="Gene3D" id="3.20.20.10">
    <property type="entry name" value="Alanine racemase"/>
    <property type="match status" value="1"/>
</dbReference>
<dbReference type="Pfam" id="PF01168">
    <property type="entry name" value="Ala_racemase_N"/>
    <property type="match status" value="1"/>
</dbReference>
<dbReference type="InterPro" id="IPR000821">
    <property type="entry name" value="Ala_racemase"/>
</dbReference>
<keyword evidence="5" id="KW-0413">Isomerase</keyword>
<evidence type="ECO:0000256" key="4">
    <source>
        <dbReference type="ARBA" id="ARBA00022898"/>
    </source>
</evidence>
<dbReference type="InterPro" id="IPR011079">
    <property type="entry name" value="Ala_racemase_C"/>
</dbReference>
<dbReference type="EMBL" id="CP020083">
    <property type="protein sequence ID" value="ASR51404.1"/>
    <property type="molecule type" value="Genomic_DNA"/>
</dbReference>
<evidence type="ECO:0000256" key="5">
    <source>
        <dbReference type="ARBA" id="ARBA00023235"/>
    </source>
</evidence>
<dbReference type="CDD" id="cd00430">
    <property type="entry name" value="PLPDE_III_AR"/>
    <property type="match status" value="1"/>
</dbReference>
<proteinExistence type="predicted"/>